<dbReference type="SMART" id="SM01139">
    <property type="entry name" value="Drf_FH3"/>
    <property type="match status" value="1"/>
</dbReference>
<dbReference type="EMBL" id="KZ989430">
    <property type="protein sequence ID" value="RKP26416.1"/>
    <property type="molecule type" value="Genomic_DNA"/>
</dbReference>
<dbReference type="AlphaFoldDB" id="A0A4P9Z219"/>
<dbReference type="InterPro" id="IPR011989">
    <property type="entry name" value="ARM-like"/>
</dbReference>
<feature type="region of interest" description="Disordered" evidence="3">
    <location>
        <begin position="781"/>
        <end position="864"/>
    </location>
</feature>
<sequence>MNAAIASRRWMEAVLRTSFGAATAASMEPFFRRKRNKGGSQGSITPPVSAMSISAPTVSPTKNDAGAGSHSSVAPMSPSHMSNSWTDARNSSLSASSTISSRMSNQSDGSGSLNLERPSEQAVLDEMLEQIMESMGLGEAQRKQMRDMSFQNKLKIVQSSQFKQISADKANRNGSKDRSTPEYYVKKMAETDVRSIPLKTWTALRVSLTTQPIAWVRQFIDLRGTQLVWDALGVINSRPNRRENEINIEIEIVKCLKSLLNNKWGTRDALNNEVSIYNLALSLDSPSIITRRLVAEVLTFICYCDIPHGHALVIRAMDKLQAARQNKHRFGAWMVVLEQTIEGRGRMGSMVGASDEYRRLGSDRELLEYVLSNIILVNAIVGVCDEVDLRQYYRNQLNACGLARLLRTIKEFANDLILLQLNKYQRESEDDQTELMDFNHAFAMPDMSSPAEVIETLLKSVEGTKAHDHLLSALQHLLLLRDDDDTRVQYFHLIDRLITQIVLDRRGVNDEFSSTYGRSVKAVIAGFNNEEKLQRMQRDFVTIKKKLDQTHKRNLDLEQQVKLGADGMVSQLQERNKSLEDLLRMSRTTVKSLQDQVTQLRTQYHAKLCEQDKQLQQLYEALKDEAEENTLLVNARESLIVENRLMKQMLWPDDDKAVPGKTVVKGVPNITHNALLKEIEKLKQDRGIIWNESNRPRLSGTGVDTVAMRNKKAFIETLRPKSIATTFDKDGMAGMGSPSPASPTTSPGHRSRHKFSAAGTPSLAGSIDKLESLQAVITELDSNGLASPRSPTDQASPSHRRDSSGSMKPLPMPPSKRQTISFNDIKQTQLSSSKPLREALMESIRQQRKDGDGDAKEEDTEQAT</sequence>
<evidence type="ECO:0000313" key="6">
    <source>
        <dbReference type="Proteomes" id="UP000278143"/>
    </source>
</evidence>
<dbReference type="PROSITE" id="PS51232">
    <property type="entry name" value="GBD_FH3"/>
    <property type="match status" value="1"/>
</dbReference>
<feature type="compositionally biased region" description="Polar residues" evidence="3">
    <location>
        <begin position="781"/>
        <end position="797"/>
    </location>
</feature>
<dbReference type="GO" id="GO:0051017">
    <property type="term" value="P:actin filament bundle assembly"/>
    <property type="evidence" value="ECO:0007669"/>
    <property type="project" value="TreeGrafter"/>
</dbReference>
<evidence type="ECO:0000313" key="5">
    <source>
        <dbReference type="EMBL" id="RKP26416.1"/>
    </source>
</evidence>
<dbReference type="PANTHER" id="PTHR47102:SF2">
    <property type="entry name" value="PROTEIN BNI1"/>
    <property type="match status" value="1"/>
</dbReference>
<evidence type="ECO:0000256" key="1">
    <source>
        <dbReference type="ARBA" id="ARBA00037935"/>
    </source>
</evidence>
<dbReference type="Gene3D" id="1.25.10.10">
    <property type="entry name" value="Leucine-rich Repeat Variant"/>
    <property type="match status" value="1"/>
</dbReference>
<protein>
    <submittedName>
        <fullName evidence="5">Armadillo-type protein</fullName>
    </submittedName>
</protein>
<feature type="region of interest" description="Disordered" evidence="3">
    <location>
        <begin position="32"/>
        <end position="115"/>
    </location>
</feature>
<feature type="compositionally biased region" description="Polar residues" evidence="3">
    <location>
        <begin position="69"/>
        <end position="90"/>
    </location>
</feature>
<keyword evidence="6" id="KW-1185">Reference proteome</keyword>
<gene>
    <name evidence="5" type="ORF">SYNPS1DRAFT_21818</name>
</gene>
<accession>A0A4P9Z219</accession>
<feature type="compositionally biased region" description="Basic and acidic residues" evidence="3">
    <location>
        <begin position="835"/>
        <end position="854"/>
    </location>
</feature>
<comment type="similarity">
    <text evidence="1">Belongs to the formin homology family. BNI1 subfamily.</text>
</comment>
<feature type="region of interest" description="Disordered" evidence="3">
    <location>
        <begin position="727"/>
        <end position="763"/>
    </location>
</feature>
<dbReference type="InterPro" id="IPR010473">
    <property type="entry name" value="GTPase-bd"/>
</dbReference>
<keyword evidence="2" id="KW-0175">Coiled coil</keyword>
<organism evidence="5 6">
    <name type="scientific">Syncephalis pseudoplumigaleata</name>
    <dbReference type="NCBI Taxonomy" id="1712513"/>
    <lineage>
        <taxon>Eukaryota</taxon>
        <taxon>Fungi</taxon>
        <taxon>Fungi incertae sedis</taxon>
        <taxon>Zoopagomycota</taxon>
        <taxon>Zoopagomycotina</taxon>
        <taxon>Zoopagomycetes</taxon>
        <taxon>Zoopagales</taxon>
        <taxon>Piptocephalidaceae</taxon>
        <taxon>Syncephalis</taxon>
    </lineage>
</organism>
<feature type="non-terminal residue" evidence="5">
    <location>
        <position position="864"/>
    </location>
</feature>
<dbReference type="Pfam" id="PF06371">
    <property type="entry name" value="Drf_GBD"/>
    <property type="match status" value="1"/>
</dbReference>
<dbReference type="GO" id="GO:0015629">
    <property type="term" value="C:actin cytoskeleton"/>
    <property type="evidence" value="ECO:0007669"/>
    <property type="project" value="UniProtKB-ARBA"/>
</dbReference>
<dbReference type="PANTHER" id="PTHR47102">
    <property type="entry name" value="PROTEIN BNI1"/>
    <property type="match status" value="1"/>
</dbReference>
<evidence type="ECO:0000256" key="2">
    <source>
        <dbReference type="SAM" id="Coils"/>
    </source>
</evidence>
<feature type="domain" description="GBD/FH3" evidence="4">
    <location>
        <begin position="116"/>
        <end position="509"/>
    </location>
</feature>
<dbReference type="GO" id="GO:0051016">
    <property type="term" value="P:barbed-end actin filament capping"/>
    <property type="evidence" value="ECO:0007669"/>
    <property type="project" value="TreeGrafter"/>
</dbReference>
<feature type="compositionally biased region" description="Low complexity" evidence="3">
    <location>
        <begin position="735"/>
        <end position="748"/>
    </location>
</feature>
<dbReference type="InterPro" id="IPR014768">
    <property type="entry name" value="GBD/FH3_dom"/>
</dbReference>
<dbReference type="Gene3D" id="1.10.238.150">
    <property type="entry name" value="Formin, FH3 diaphanous domain"/>
    <property type="match status" value="1"/>
</dbReference>
<dbReference type="Pfam" id="PF06367">
    <property type="entry name" value="Drf_FH3"/>
    <property type="match status" value="1"/>
</dbReference>
<evidence type="ECO:0000256" key="3">
    <source>
        <dbReference type="SAM" id="MobiDB-lite"/>
    </source>
</evidence>
<proteinExistence type="inferred from homology"/>
<reference evidence="6" key="1">
    <citation type="journal article" date="2018" name="Nat. Microbiol.">
        <title>Leveraging single-cell genomics to expand the fungal tree of life.</title>
        <authorList>
            <person name="Ahrendt S.R."/>
            <person name="Quandt C.A."/>
            <person name="Ciobanu D."/>
            <person name="Clum A."/>
            <person name="Salamov A."/>
            <person name="Andreopoulos B."/>
            <person name="Cheng J.F."/>
            <person name="Woyke T."/>
            <person name="Pelin A."/>
            <person name="Henrissat B."/>
            <person name="Reynolds N.K."/>
            <person name="Benny G.L."/>
            <person name="Smith M.E."/>
            <person name="James T.Y."/>
            <person name="Grigoriev I.V."/>
        </authorList>
    </citation>
    <scope>NUCLEOTIDE SEQUENCE [LARGE SCALE GENOMIC DNA]</scope>
    <source>
        <strain evidence="6">Benny S71-1</strain>
    </source>
</reference>
<feature type="compositionally biased region" description="Acidic residues" evidence="3">
    <location>
        <begin position="855"/>
        <end position="864"/>
    </location>
</feature>
<dbReference type="SMART" id="SM01140">
    <property type="entry name" value="Drf_GBD"/>
    <property type="match status" value="1"/>
</dbReference>
<feature type="coiled-coil region" evidence="2">
    <location>
        <begin position="569"/>
        <end position="625"/>
    </location>
</feature>
<dbReference type="SUPFAM" id="SSF48371">
    <property type="entry name" value="ARM repeat"/>
    <property type="match status" value="1"/>
</dbReference>
<dbReference type="InterPro" id="IPR016024">
    <property type="entry name" value="ARM-type_fold"/>
</dbReference>
<dbReference type="GO" id="GO:0003779">
    <property type="term" value="F:actin binding"/>
    <property type="evidence" value="ECO:0007669"/>
    <property type="project" value="InterPro"/>
</dbReference>
<name>A0A4P9Z219_9FUNG</name>
<dbReference type="GO" id="GO:1903475">
    <property type="term" value="P:mitotic actomyosin contractile ring assembly"/>
    <property type="evidence" value="ECO:0007669"/>
    <property type="project" value="TreeGrafter"/>
</dbReference>
<dbReference type="GO" id="GO:0031267">
    <property type="term" value="F:small GTPase binding"/>
    <property type="evidence" value="ECO:0007669"/>
    <property type="project" value="InterPro"/>
</dbReference>
<dbReference type="Proteomes" id="UP000278143">
    <property type="component" value="Unassembled WGS sequence"/>
</dbReference>
<feature type="compositionally biased region" description="Polar residues" evidence="3">
    <location>
        <begin position="42"/>
        <end position="62"/>
    </location>
</feature>
<evidence type="ECO:0000259" key="4">
    <source>
        <dbReference type="PROSITE" id="PS51232"/>
    </source>
</evidence>
<dbReference type="OrthoDB" id="1104827at2759"/>
<feature type="compositionally biased region" description="Polar residues" evidence="3">
    <location>
        <begin position="816"/>
        <end position="834"/>
    </location>
</feature>
<feature type="compositionally biased region" description="Low complexity" evidence="3">
    <location>
        <begin position="91"/>
        <end position="104"/>
    </location>
</feature>
<dbReference type="GO" id="GO:0032153">
    <property type="term" value="C:cell division site"/>
    <property type="evidence" value="ECO:0007669"/>
    <property type="project" value="UniProtKB-ARBA"/>
</dbReference>
<dbReference type="GO" id="GO:0005938">
    <property type="term" value="C:cell cortex"/>
    <property type="evidence" value="ECO:0007669"/>
    <property type="project" value="UniProtKB-ARBA"/>
</dbReference>
<dbReference type="GO" id="GO:0043332">
    <property type="term" value="C:mating projection tip"/>
    <property type="evidence" value="ECO:0007669"/>
    <property type="project" value="TreeGrafter"/>
</dbReference>
<dbReference type="InterPro" id="IPR010472">
    <property type="entry name" value="FH3_dom"/>
</dbReference>
<dbReference type="InterPro" id="IPR051661">
    <property type="entry name" value="Actin_filament_regulator"/>
</dbReference>